<evidence type="ECO:0000256" key="9">
    <source>
        <dbReference type="SAM" id="Coils"/>
    </source>
</evidence>
<accession>A0ABV1SJD4</accession>
<dbReference type="PANTHER" id="PTHR43531">
    <property type="entry name" value="PROTEIN ICFG"/>
    <property type="match status" value="1"/>
</dbReference>
<dbReference type="Pfam" id="PF00672">
    <property type="entry name" value="HAMP"/>
    <property type="match status" value="1"/>
</dbReference>
<evidence type="ECO:0000256" key="4">
    <source>
        <dbReference type="ARBA" id="ARBA00022692"/>
    </source>
</evidence>
<dbReference type="CDD" id="cd11386">
    <property type="entry name" value="MCP_signal"/>
    <property type="match status" value="1"/>
</dbReference>
<dbReference type="SUPFAM" id="SSF58104">
    <property type="entry name" value="Methyl-accepting chemotaxis protein (MCP) signaling domain"/>
    <property type="match status" value="1"/>
</dbReference>
<feature type="domain" description="PAC" evidence="13">
    <location>
        <begin position="615"/>
        <end position="673"/>
    </location>
</feature>
<dbReference type="CDD" id="cd18774">
    <property type="entry name" value="PDC2_HK_sensor"/>
    <property type="match status" value="1"/>
</dbReference>
<dbReference type="InterPro" id="IPR000700">
    <property type="entry name" value="PAS-assoc_C"/>
</dbReference>
<dbReference type="InterPro" id="IPR003660">
    <property type="entry name" value="HAMP_dom"/>
</dbReference>
<evidence type="ECO:0000313" key="15">
    <source>
        <dbReference type="EMBL" id="MER5173004.1"/>
    </source>
</evidence>
<keyword evidence="2" id="KW-1003">Cell membrane</keyword>
<evidence type="ECO:0000259" key="14">
    <source>
        <dbReference type="PROSITE" id="PS50885"/>
    </source>
</evidence>
<proteinExistence type="inferred from homology"/>
<comment type="subcellular location">
    <subcellularLocation>
        <location evidence="1">Cell membrane</location>
        <topology evidence="1">Multi-pass membrane protein</topology>
    </subcellularLocation>
</comment>
<evidence type="ECO:0000256" key="8">
    <source>
        <dbReference type="PROSITE-ProRule" id="PRU00284"/>
    </source>
</evidence>
<evidence type="ECO:0000256" key="5">
    <source>
        <dbReference type="ARBA" id="ARBA00022989"/>
    </source>
</evidence>
<dbReference type="Pfam" id="PF13426">
    <property type="entry name" value="PAS_9"/>
    <property type="match status" value="1"/>
</dbReference>
<feature type="domain" description="HAMP" evidence="14">
    <location>
        <begin position="680"/>
        <end position="732"/>
    </location>
</feature>
<dbReference type="CDD" id="cd06225">
    <property type="entry name" value="HAMP"/>
    <property type="match status" value="1"/>
</dbReference>
<dbReference type="PROSITE" id="PS50885">
    <property type="entry name" value="HAMP"/>
    <property type="match status" value="2"/>
</dbReference>
<name>A0ABV1SJD4_9RHOB</name>
<dbReference type="PROSITE" id="PS50111">
    <property type="entry name" value="CHEMOTAXIS_TRANSDUC_2"/>
    <property type="match status" value="1"/>
</dbReference>
<feature type="region of interest" description="Disordered" evidence="10">
    <location>
        <begin position="985"/>
        <end position="1004"/>
    </location>
</feature>
<dbReference type="PANTHER" id="PTHR43531:SF11">
    <property type="entry name" value="METHYL-ACCEPTING CHEMOTAXIS PROTEIN 3"/>
    <property type="match status" value="1"/>
</dbReference>
<gene>
    <name evidence="15" type="ORF">VSX56_14590</name>
</gene>
<dbReference type="InterPro" id="IPR033479">
    <property type="entry name" value="dCache_1"/>
</dbReference>
<sequence length="1034" mass="110808">MSLTRNLSISVKLPLIIMALVLLSVSFVSVLTGQIVLQRLGDEATERLTADVKDRANRLEVFFDRAALDIATAAAANETTLSLTDFSMVWGMMAANEEMDPAQILTKAFVTDNPYPAGERDKLDTPTERVNDFSYSGLHELHHPGFRSMIEVYGYYDVFLVDMQGNVIYSVAKETDFATNLESGPYSETGLAEVFRAARDLEQGSVAFSDYSFYAPSNGMPAAFIGSPVIDPGGNRLGAIIYQLPTDQIEAIVNNPNGLEETGQAYIVAPDGILRSELRFSDTPALLTRRVDSIPVQDALAGQTGAIESGALDGHPAFIAFTPVQVFGQTWAIVVEKGADEVLATQRYAEKIQLILVLCVLLVSVVVAMLVSRSVTRPLGRASTAMQAISLGNYATQVPDTRRGDEIGKMACALEQFRTELAAAQAANVENRYRSAAFQASASAMMVVDHDLKVFFANAEIHNLLRRSAGAIAGHGDAFDPDDIIGTPIGIFFSEEERKTVLAALSDPSQLPCQLQVKLGESRLQVKLSTVEDGQGETIGFIVEWADVTESYLNAAVLGALDKSQVVASFSPDGVLTSGNAQMLRSYGITEADIPAMPRLQDAAPELAEVYRKLQSGEPVLDVFPGPPGPNGKSVLIEGIFAPVQDETGNIMRLMLIGKDITEARHALTQATAARAQMQAAQENVVHALRNGLKTLADGDLTTRIEQSFDMEYEGLRSDFNEALRKLETAMQVVRENSVRITGDAAEIYSAANDLSQRSERQAATLEETATALDELTISVRSSAEGAKHTSQLVEGARDHAEKSGAVVQEAVEAMGEIEHSSEQINKITGMIDDIAFQTNLLALNAGVEAARAGDAGRGFAVVASEVRALAQRSSEAARDIKGLISSSELQVKRGVELVSQAGAALEKIVSSVAEISVNVSAIATSSGEQSVGLAEVNEAVNQLDQVTQENAARFEETTAATHALTQETETLSQTIAMFKAGPKTAAGGVMQQPKPVDATHREPVPTVPRQVRPAKARRAAAASVKMADGWDEF</sequence>
<evidence type="ECO:0000256" key="7">
    <source>
        <dbReference type="ARBA" id="ARBA00029447"/>
    </source>
</evidence>
<keyword evidence="4 11" id="KW-0812">Transmembrane</keyword>
<organism evidence="15 16">
    <name type="scientific">Thioclava kandeliae</name>
    <dbReference type="NCBI Taxonomy" id="3070818"/>
    <lineage>
        <taxon>Bacteria</taxon>
        <taxon>Pseudomonadati</taxon>
        <taxon>Pseudomonadota</taxon>
        <taxon>Alphaproteobacteria</taxon>
        <taxon>Rhodobacterales</taxon>
        <taxon>Paracoccaceae</taxon>
        <taxon>Thioclava</taxon>
    </lineage>
</organism>
<dbReference type="InterPro" id="IPR035965">
    <property type="entry name" value="PAS-like_dom_sf"/>
</dbReference>
<evidence type="ECO:0000256" key="1">
    <source>
        <dbReference type="ARBA" id="ARBA00004651"/>
    </source>
</evidence>
<dbReference type="InterPro" id="IPR051310">
    <property type="entry name" value="MCP_chemotaxis"/>
</dbReference>
<evidence type="ECO:0000259" key="13">
    <source>
        <dbReference type="PROSITE" id="PS50113"/>
    </source>
</evidence>
<dbReference type="Pfam" id="PF00015">
    <property type="entry name" value="MCPsignal"/>
    <property type="match status" value="1"/>
</dbReference>
<feature type="domain" description="Methyl-accepting transducer" evidence="12">
    <location>
        <begin position="737"/>
        <end position="966"/>
    </location>
</feature>
<dbReference type="Pfam" id="PF02743">
    <property type="entry name" value="dCache_1"/>
    <property type="match status" value="1"/>
</dbReference>
<keyword evidence="3" id="KW-0145">Chemotaxis</keyword>
<feature type="domain" description="HAMP" evidence="14">
    <location>
        <begin position="373"/>
        <end position="426"/>
    </location>
</feature>
<feature type="transmembrane region" description="Helical" evidence="11">
    <location>
        <begin position="354"/>
        <end position="371"/>
    </location>
</feature>
<dbReference type="InterPro" id="IPR004089">
    <property type="entry name" value="MCPsignal_dom"/>
</dbReference>
<evidence type="ECO:0000256" key="10">
    <source>
        <dbReference type="SAM" id="MobiDB-lite"/>
    </source>
</evidence>
<dbReference type="InterPro" id="IPR000014">
    <property type="entry name" value="PAS"/>
</dbReference>
<dbReference type="SUPFAM" id="SSF55785">
    <property type="entry name" value="PYP-like sensor domain (PAS domain)"/>
    <property type="match status" value="2"/>
</dbReference>
<evidence type="ECO:0000259" key="12">
    <source>
        <dbReference type="PROSITE" id="PS50111"/>
    </source>
</evidence>
<evidence type="ECO:0000313" key="16">
    <source>
        <dbReference type="Proteomes" id="UP001438953"/>
    </source>
</evidence>
<evidence type="ECO:0000256" key="3">
    <source>
        <dbReference type="ARBA" id="ARBA00022500"/>
    </source>
</evidence>
<dbReference type="EMBL" id="JAYWLC010000013">
    <property type="protein sequence ID" value="MER5173004.1"/>
    <property type="molecule type" value="Genomic_DNA"/>
</dbReference>
<comment type="caution">
    <text evidence="15">The sequence shown here is derived from an EMBL/GenBank/DDBJ whole genome shotgun (WGS) entry which is preliminary data.</text>
</comment>
<feature type="transmembrane region" description="Helical" evidence="11">
    <location>
        <begin position="15"/>
        <end position="37"/>
    </location>
</feature>
<dbReference type="Gene3D" id="1.10.287.950">
    <property type="entry name" value="Methyl-accepting chemotaxis protein"/>
    <property type="match status" value="1"/>
</dbReference>
<dbReference type="PROSITE" id="PS50113">
    <property type="entry name" value="PAC"/>
    <property type="match status" value="1"/>
</dbReference>
<keyword evidence="9" id="KW-0175">Coiled coil</keyword>
<keyword evidence="5 11" id="KW-1133">Transmembrane helix</keyword>
<dbReference type="SMART" id="SM00304">
    <property type="entry name" value="HAMP"/>
    <property type="match status" value="2"/>
</dbReference>
<keyword evidence="6 11" id="KW-0472">Membrane</keyword>
<keyword evidence="16" id="KW-1185">Reference proteome</keyword>
<dbReference type="Gene3D" id="6.10.340.10">
    <property type="match status" value="1"/>
</dbReference>
<evidence type="ECO:0000256" key="6">
    <source>
        <dbReference type="ARBA" id="ARBA00023136"/>
    </source>
</evidence>
<dbReference type="RefSeq" id="WP_350938152.1">
    <property type="nucleotide sequence ID" value="NZ_JAYWLC010000013.1"/>
</dbReference>
<evidence type="ECO:0000256" key="2">
    <source>
        <dbReference type="ARBA" id="ARBA00022475"/>
    </source>
</evidence>
<reference evidence="15 16" key="1">
    <citation type="submission" date="2024-06" db="EMBL/GenBank/DDBJ databases">
        <title>Thioclava kandeliae sp. nov. from a rhizosphere soil sample of Kandelia candel in a mangrove.</title>
        <authorList>
            <person name="Mu T."/>
        </authorList>
    </citation>
    <scope>NUCLEOTIDE SEQUENCE [LARGE SCALE GENOMIC DNA]</scope>
    <source>
        <strain evidence="15 16">CPCC 100088</strain>
    </source>
</reference>
<dbReference type="CDD" id="cd00130">
    <property type="entry name" value="PAS"/>
    <property type="match status" value="1"/>
</dbReference>
<feature type="coiled-coil region" evidence="9">
    <location>
        <begin position="664"/>
        <end position="691"/>
    </location>
</feature>
<protein>
    <submittedName>
        <fullName evidence="15">Methyl-accepting chemotaxis protein</fullName>
    </submittedName>
</protein>
<dbReference type="Gene3D" id="3.30.450.20">
    <property type="entry name" value="PAS domain"/>
    <property type="match status" value="2"/>
</dbReference>
<dbReference type="SUPFAM" id="SSF158472">
    <property type="entry name" value="HAMP domain-like"/>
    <property type="match status" value="1"/>
</dbReference>
<comment type="similarity">
    <text evidence="7">Belongs to the methyl-accepting chemotaxis (MCP) protein family.</text>
</comment>
<dbReference type="SMART" id="SM00283">
    <property type="entry name" value="MA"/>
    <property type="match status" value="1"/>
</dbReference>
<evidence type="ECO:0000256" key="11">
    <source>
        <dbReference type="SAM" id="Phobius"/>
    </source>
</evidence>
<dbReference type="Proteomes" id="UP001438953">
    <property type="component" value="Unassembled WGS sequence"/>
</dbReference>
<keyword evidence="8" id="KW-0807">Transducer</keyword>